<evidence type="ECO:0000259" key="5">
    <source>
        <dbReference type="Pfam" id="PF00174"/>
    </source>
</evidence>
<sequence>MMWDKRADMVVHGREPFNAEPPPQALVGAVVTSLDTFYSRNHGPIPDIDPDAWRLTVDGLVDTPLRLTLAELRDRFAEHTLTATLQCAGTRRTGLIAVRDIPGETPWREAAVSTATWTGVRLADVLAAAGSRAGERNDADDAEARHVALLGPDVAPGPAQAFGGSIPLAKALAPEVLLAWAMNGEPLTPVHGAPLRVVVPGWIGARSVKWIERITVQARPSDNWFQAHAYRMLPPDADPSAIPAGAGFSLGELALTSAILDPADGTTVPAGPVTVTGYALAGGGRGVARVDVSADGGATWVQADLGEDHGPWCWRQWSTEVDAEPQAGGLELVARAWDSAAALQPEDPAGLWNPKGYMNNAWPRVRVRVEAVAESPADERKVRA</sequence>
<evidence type="ECO:0000259" key="6">
    <source>
        <dbReference type="Pfam" id="PF03404"/>
    </source>
</evidence>
<dbReference type="Pfam" id="PF03404">
    <property type="entry name" value="Mo-co_dimer"/>
    <property type="match status" value="1"/>
</dbReference>
<name>A0ABQ1NTK3_9MICC</name>
<protein>
    <submittedName>
        <fullName evidence="7">Sulfite oxidase</fullName>
    </submittedName>
</protein>
<keyword evidence="4" id="KW-0560">Oxidoreductase</keyword>
<evidence type="ECO:0000256" key="4">
    <source>
        <dbReference type="ARBA" id="ARBA00023002"/>
    </source>
</evidence>
<evidence type="ECO:0000256" key="3">
    <source>
        <dbReference type="ARBA" id="ARBA00022723"/>
    </source>
</evidence>
<evidence type="ECO:0000256" key="2">
    <source>
        <dbReference type="ARBA" id="ARBA00022505"/>
    </source>
</evidence>
<accession>A0ABQ1NTK3</accession>
<dbReference type="SUPFAM" id="SSF81296">
    <property type="entry name" value="E set domains"/>
    <property type="match status" value="1"/>
</dbReference>
<dbReference type="InterPro" id="IPR000572">
    <property type="entry name" value="OxRdtase_Mopterin-bd_dom"/>
</dbReference>
<dbReference type="InterPro" id="IPR005066">
    <property type="entry name" value="MoCF_OxRdtse_dimer"/>
</dbReference>
<dbReference type="Pfam" id="PF00174">
    <property type="entry name" value="Oxidored_molyb"/>
    <property type="match status" value="1"/>
</dbReference>
<feature type="domain" description="Moybdenum cofactor oxidoreductase dimerisation" evidence="6">
    <location>
        <begin position="252"/>
        <end position="369"/>
    </location>
</feature>
<comment type="cofactor">
    <cofactor evidence="1">
        <name>Mo-molybdopterin</name>
        <dbReference type="ChEBI" id="CHEBI:71302"/>
    </cofactor>
</comment>
<reference evidence="8" key="1">
    <citation type="journal article" date="2019" name="Int. J. Syst. Evol. Microbiol.">
        <title>The Global Catalogue of Microorganisms (GCM) 10K type strain sequencing project: providing services to taxonomists for standard genome sequencing and annotation.</title>
        <authorList>
            <consortium name="The Broad Institute Genomics Platform"/>
            <consortium name="The Broad Institute Genome Sequencing Center for Infectious Disease"/>
            <person name="Wu L."/>
            <person name="Ma J."/>
        </authorList>
    </citation>
    <scope>NUCLEOTIDE SEQUENCE [LARGE SCALE GENOMIC DNA]</scope>
    <source>
        <strain evidence="8">CGMCC 1.15480</strain>
    </source>
</reference>
<dbReference type="Gene3D" id="3.90.420.10">
    <property type="entry name" value="Oxidoreductase, molybdopterin-binding domain"/>
    <property type="match status" value="1"/>
</dbReference>
<dbReference type="SUPFAM" id="SSF56524">
    <property type="entry name" value="Oxidoreductase molybdopterin-binding domain"/>
    <property type="match status" value="1"/>
</dbReference>
<evidence type="ECO:0000256" key="1">
    <source>
        <dbReference type="ARBA" id="ARBA00001924"/>
    </source>
</evidence>
<evidence type="ECO:0000313" key="7">
    <source>
        <dbReference type="EMBL" id="GGC79739.1"/>
    </source>
</evidence>
<keyword evidence="3" id="KW-0479">Metal-binding</keyword>
<feature type="domain" description="Oxidoreductase molybdopterin-binding" evidence="5">
    <location>
        <begin position="42"/>
        <end position="224"/>
    </location>
</feature>
<dbReference type="PANTHER" id="PTHR19372">
    <property type="entry name" value="SULFITE REDUCTASE"/>
    <property type="match status" value="1"/>
</dbReference>
<dbReference type="EMBL" id="BMJI01000001">
    <property type="protein sequence ID" value="GGC79739.1"/>
    <property type="molecule type" value="Genomic_DNA"/>
</dbReference>
<keyword evidence="8" id="KW-1185">Reference proteome</keyword>
<dbReference type="Gene3D" id="2.60.40.650">
    <property type="match status" value="1"/>
</dbReference>
<dbReference type="Proteomes" id="UP000597761">
    <property type="component" value="Unassembled WGS sequence"/>
</dbReference>
<proteinExistence type="predicted"/>
<dbReference type="CDD" id="cd02110">
    <property type="entry name" value="SO_family_Moco_dimer"/>
    <property type="match status" value="1"/>
</dbReference>
<gene>
    <name evidence="7" type="ORF">GCM10011512_02950</name>
</gene>
<dbReference type="PANTHER" id="PTHR19372:SF7">
    <property type="entry name" value="SULFITE OXIDASE, MITOCHONDRIAL"/>
    <property type="match status" value="1"/>
</dbReference>
<dbReference type="InterPro" id="IPR036374">
    <property type="entry name" value="OxRdtase_Mopterin-bd_sf"/>
</dbReference>
<dbReference type="InterPro" id="IPR014756">
    <property type="entry name" value="Ig_E-set"/>
</dbReference>
<dbReference type="PRINTS" id="PR00407">
    <property type="entry name" value="EUMOPTERIN"/>
</dbReference>
<dbReference type="RefSeq" id="WP_229659679.1">
    <property type="nucleotide sequence ID" value="NZ_BMJI01000001.1"/>
</dbReference>
<evidence type="ECO:0000313" key="8">
    <source>
        <dbReference type="Proteomes" id="UP000597761"/>
    </source>
</evidence>
<organism evidence="7 8">
    <name type="scientific">Tersicoccus solisilvae</name>
    <dbReference type="NCBI Taxonomy" id="1882339"/>
    <lineage>
        <taxon>Bacteria</taxon>
        <taxon>Bacillati</taxon>
        <taxon>Actinomycetota</taxon>
        <taxon>Actinomycetes</taxon>
        <taxon>Micrococcales</taxon>
        <taxon>Micrococcaceae</taxon>
        <taxon>Tersicoccus</taxon>
    </lineage>
</organism>
<dbReference type="InterPro" id="IPR008335">
    <property type="entry name" value="Mopterin_OxRdtase_euk"/>
</dbReference>
<keyword evidence="2" id="KW-0500">Molybdenum</keyword>
<comment type="caution">
    <text evidence="7">The sequence shown here is derived from an EMBL/GenBank/DDBJ whole genome shotgun (WGS) entry which is preliminary data.</text>
</comment>